<reference evidence="3" key="1">
    <citation type="submission" date="2022-11" db="UniProtKB">
        <authorList>
            <consortium name="WormBaseParasite"/>
        </authorList>
    </citation>
    <scope>IDENTIFICATION</scope>
</reference>
<feature type="compositionally biased region" description="Gly residues" evidence="1">
    <location>
        <begin position="13"/>
        <end position="23"/>
    </location>
</feature>
<evidence type="ECO:0000313" key="2">
    <source>
        <dbReference type="Proteomes" id="UP000887561"/>
    </source>
</evidence>
<dbReference type="SUPFAM" id="SSF49899">
    <property type="entry name" value="Concanavalin A-like lectins/glucanases"/>
    <property type="match status" value="1"/>
</dbReference>
<feature type="region of interest" description="Disordered" evidence="1">
    <location>
        <begin position="1"/>
        <end position="38"/>
    </location>
</feature>
<dbReference type="Gene3D" id="2.60.120.200">
    <property type="match status" value="1"/>
</dbReference>
<dbReference type="AlphaFoldDB" id="A0A915MFF5"/>
<dbReference type="Proteomes" id="UP000887561">
    <property type="component" value="Unplaced"/>
</dbReference>
<dbReference type="InterPro" id="IPR013320">
    <property type="entry name" value="ConA-like_dom_sf"/>
</dbReference>
<feature type="region of interest" description="Disordered" evidence="1">
    <location>
        <begin position="284"/>
        <end position="306"/>
    </location>
</feature>
<sequence length="502" mass="53607">MSPAAFSAPTYQAGGGSGGGGGPANAAARGAPNLPLAPIGTRGEPPIGQSAQALLGSRVGLAEFGSEGYNSQGGGPVVDGEALSCNFEGEPCCWANIPTPSDDQIDWYLVQGTPESIHLRNISMKGRYLFAYAKGAGPSDEAQFSSCAITCASSPIRVRARHWQSSNVLLQVCQRESFPATLGFNPLLNCQEFPSPGHVAYTELALPKASYVDIVFVASNFIDETIGDIAFLDDIEILYERRPPDCAGPPTQTATSSTQKISIKSTKKIKTTTENLIKTTTIPLIEETENGGNERNLEGKEDSKSEIIESENKIPKESAASGSAASSSIVLVSDKVEEGIPPVVKEPVPLSQGEENLNAKAHGVIAKSGEASSYAAVFLYPREKAGLWTNINGNSENTNLNSLLEPTRIRFQYYEGTHGVQLKGCCALNSVTTGSETTEEGNLDCPFLSDKFVSVSDRMWKWGTFVIFMCENTRTNQGACALDDIAVVENREDINMNDKPIC</sequence>
<accession>A0A915MFF5</accession>
<keyword evidence="2" id="KW-1185">Reference proteome</keyword>
<feature type="compositionally biased region" description="Low complexity" evidence="1">
    <location>
        <begin position="24"/>
        <end position="38"/>
    </location>
</feature>
<organism evidence="2 3">
    <name type="scientific">Meloidogyne javanica</name>
    <name type="common">Root-knot nematode worm</name>
    <dbReference type="NCBI Taxonomy" id="6303"/>
    <lineage>
        <taxon>Eukaryota</taxon>
        <taxon>Metazoa</taxon>
        <taxon>Ecdysozoa</taxon>
        <taxon>Nematoda</taxon>
        <taxon>Chromadorea</taxon>
        <taxon>Rhabditida</taxon>
        <taxon>Tylenchina</taxon>
        <taxon>Tylenchomorpha</taxon>
        <taxon>Tylenchoidea</taxon>
        <taxon>Meloidogynidae</taxon>
        <taxon>Meloidogyninae</taxon>
        <taxon>Meloidogyne</taxon>
        <taxon>Meloidogyne incognita group</taxon>
    </lineage>
</organism>
<proteinExistence type="predicted"/>
<name>A0A915MFF5_MELJA</name>
<protein>
    <submittedName>
        <fullName evidence="3">MAM domain-containing protein</fullName>
    </submittedName>
</protein>
<evidence type="ECO:0000313" key="3">
    <source>
        <dbReference type="WBParaSite" id="scaffold35354_cov249.g22419"/>
    </source>
</evidence>
<evidence type="ECO:0000256" key="1">
    <source>
        <dbReference type="SAM" id="MobiDB-lite"/>
    </source>
</evidence>
<dbReference type="WBParaSite" id="scaffold35354_cov249.g22419">
    <property type="protein sequence ID" value="scaffold35354_cov249.g22419"/>
    <property type="gene ID" value="scaffold35354_cov249.g22419"/>
</dbReference>
<feature type="compositionally biased region" description="Basic and acidic residues" evidence="1">
    <location>
        <begin position="295"/>
        <end position="306"/>
    </location>
</feature>